<keyword evidence="2" id="KW-1185">Reference proteome</keyword>
<name>A0A1M6T766_9FLAO</name>
<gene>
    <name evidence="1" type="ORF">SAMN05444371_2692</name>
</gene>
<protein>
    <submittedName>
        <fullName evidence="1">Uncharacterized protein</fullName>
    </submittedName>
</protein>
<evidence type="ECO:0000313" key="1">
    <source>
        <dbReference type="EMBL" id="SHK52882.1"/>
    </source>
</evidence>
<dbReference type="Proteomes" id="UP000184498">
    <property type="component" value="Unassembled WGS sequence"/>
</dbReference>
<sequence length="37" mass="4323">MSCVVSQRYGKMKAIHNENARVQIKELVVLYLKDTEK</sequence>
<dbReference type="AlphaFoldDB" id="A0A1M6T766"/>
<organism evidence="1 2">
    <name type="scientific">Epilithonimonas mollis</name>
    <dbReference type="NCBI Taxonomy" id="216903"/>
    <lineage>
        <taxon>Bacteria</taxon>
        <taxon>Pseudomonadati</taxon>
        <taxon>Bacteroidota</taxon>
        <taxon>Flavobacteriia</taxon>
        <taxon>Flavobacteriales</taxon>
        <taxon>Weeksellaceae</taxon>
        <taxon>Chryseobacterium group</taxon>
        <taxon>Epilithonimonas</taxon>
    </lineage>
</organism>
<reference evidence="2" key="1">
    <citation type="submission" date="2016-11" db="EMBL/GenBank/DDBJ databases">
        <authorList>
            <person name="Varghese N."/>
            <person name="Submissions S."/>
        </authorList>
    </citation>
    <scope>NUCLEOTIDE SEQUENCE [LARGE SCALE GENOMIC DNA]</scope>
    <source>
        <strain evidence="2">DSM 18016</strain>
    </source>
</reference>
<accession>A0A1M6T766</accession>
<proteinExistence type="predicted"/>
<dbReference type="EMBL" id="FRAM01000003">
    <property type="protein sequence ID" value="SHK52882.1"/>
    <property type="molecule type" value="Genomic_DNA"/>
</dbReference>
<evidence type="ECO:0000313" key="2">
    <source>
        <dbReference type="Proteomes" id="UP000184498"/>
    </source>
</evidence>